<protein>
    <submittedName>
        <fullName evidence="12">Putative NADH oxidase</fullName>
        <ecNumber evidence="12">1.-.-.-</ecNumber>
    </submittedName>
</protein>
<dbReference type="Proteomes" id="UP000046373">
    <property type="component" value="Unassembled WGS sequence"/>
</dbReference>
<dbReference type="Gene3D" id="3.40.50.720">
    <property type="entry name" value="NAD(P)-binding Rossmann-like Domain"/>
    <property type="match status" value="1"/>
</dbReference>
<keyword evidence="9" id="KW-0411">Iron-sulfur</keyword>
<evidence type="ECO:0000256" key="2">
    <source>
        <dbReference type="ARBA" id="ARBA00001966"/>
    </source>
</evidence>
<dbReference type="Pfam" id="PF00724">
    <property type="entry name" value="Oxidored_FMN"/>
    <property type="match status" value="1"/>
</dbReference>
<dbReference type="InterPro" id="IPR036188">
    <property type="entry name" value="FAD/NAD-bd_sf"/>
</dbReference>
<evidence type="ECO:0000313" key="13">
    <source>
        <dbReference type="Proteomes" id="UP000046373"/>
    </source>
</evidence>
<dbReference type="EMBL" id="CCNB01000012">
    <property type="protein sequence ID" value="CDX35451.1"/>
    <property type="molecule type" value="Genomic_DNA"/>
</dbReference>
<evidence type="ECO:0000256" key="6">
    <source>
        <dbReference type="ARBA" id="ARBA00022723"/>
    </source>
</evidence>
<dbReference type="GO" id="GO:0051536">
    <property type="term" value="F:iron-sulfur cluster binding"/>
    <property type="evidence" value="ECO:0007669"/>
    <property type="project" value="UniProtKB-KW"/>
</dbReference>
<dbReference type="SUPFAM" id="SSF51905">
    <property type="entry name" value="FAD/NAD(P)-binding domain"/>
    <property type="match status" value="1"/>
</dbReference>
<evidence type="ECO:0000256" key="9">
    <source>
        <dbReference type="ARBA" id="ARBA00023014"/>
    </source>
</evidence>
<dbReference type="SUPFAM" id="SSF51395">
    <property type="entry name" value="FMN-linked oxidoreductases"/>
    <property type="match status" value="1"/>
</dbReference>
<evidence type="ECO:0000256" key="3">
    <source>
        <dbReference type="ARBA" id="ARBA00011048"/>
    </source>
</evidence>
<keyword evidence="5" id="KW-0288">FMN</keyword>
<dbReference type="GO" id="GO:0046872">
    <property type="term" value="F:metal ion binding"/>
    <property type="evidence" value="ECO:0007669"/>
    <property type="project" value="UniProtKB-KW"/>
</dbReference>
<dbReference type="CDD" id="cd02803">
    <property type="entry name" value="OYE_like_FMN_family"/>
    <property type="match status" value="1"/>
</dbReference>
<dbReference type="InterPro" id="IPR023753">
    <property type="entry name" value="FAD/NAD-binding_dom"/>
</dbReference>
<organism evidence="12 13">
    <name type="scientific">Mesorhizobium plurifarium</name>
    <dbReference type="NCBI Taxonomy" id="69974"/>
    <lineage>
        <taxon>Bacteria</taxon>
        <taxon>Pseudomonadati</taxon>
        <taxon>Pseudomonadota</taxon>
        <taxon>Alphaproteobacteria</taxon>
        <taxon>Hyphomicrobiales</taxon>
        <taxon>Phyllobacteriaceae</taxon>
        <taxon>Mesorhizobium</taxon>
    </lineage>
</organism>
<comment type="cofactor">
    <cofactor evidence="1">
        <name>FMN</name>
        <dbReference type="ChEBI" id="CHEBI:58210"/>
    </cofactor>
</comment>
<evidence type="ECO:0000259" key="10">
    <source>
        <dbReference type="Pfam" id="PF00724"/>
    </source>
</evidence>
<reference evidence="12 13" key="1">
    <citation type="submission" date="2014-08" db="EMBL/GenBank/DDBJ databases">
        <authorList>
            <person name="Moulin Lionel"/>
        </authorList>
    </citation>
    <scope>NUCLEOTIDE SEQUENCE [LARGE SCALE GENOMIC DNA]</scope>
</reference>
<dbReference type="Pfam" id="PF07992">
    <property type="entry name" value="Pyr_redox_2"/>
    <property type="match status" value="1"/>
</dbReference>
<accession>A0A090EV11</accession>
<proteinExistence type="inferred from homology"/>
<dbReference type="PRINTS" id="PR00368">
    <property type="entry name" value="FADPNR"/>
</dbReference>
<comment type="cofactor">
    <cofactor evidence="2">
        <name>[4Fe-4S] cluster</name>
        <dbReference type="ChEBI" id="CHEBI:49883"/>
    </cofactor>
</comment>
<evidence type="ECO:0000313" key="12">
    <source>
        <dbReference type="EMBL" id="CDX35451.1"/>
    </source>
</evidence>
<evidence type="ECO:0000256" key="4">
    <source>
        <dbReference type="ARBA" id="ARBA00022630"/>
    </source>
</evidence>
<evidence type="ECO:0000259" key="11">
    <source>
        <dbReference type="Pfam" id="PF07992"/>
    </source>
</evidence>
<feature type="domain" description="NADH:flavin oxidoreductase/NADH oxidase N-terminal" evidence="10">
    <location>
        <begin position="59"/>
        <end position="385"/>
    </location>
</feature>
<evidence type="ECO:0000256" key="5">
    <source>
        <dbReference type="ARBA" id="ARBA00022643"/>
    </source>
</evidence>
<dbReference type="GO" id="GO:0016491">
    <property type="term" value="F:oxidoreductase activity"/>
    <property type="evidence" value="ECO:0007669"/>
    <property type="project" value="UniProtKB-KW"/>
</dbReference>
<evidence type="ECO:0000256" key="1">
    <source>
        <dbReference type="ARBA" id="ARBA00001917"/>
    </source>
</evidence>
<dbReference type="InterPro" id="IPR051793">
    <property type="entry name" value="NADH:flavin_oxidoreductase"/>
</dbReference>
<dbReference type="Gene3D" id="3.50.50.60">
    <property type="entry name" value="FAD/NAD(P)-binding domain"/>
    <property type="match status" value="1"/>
</dbReference>
<dbReference type="EC" id="1.-.-.-" evidence="12"/>
<keyword evidence="7 12" id="KW-0560">Oxidoreductase</keyword>
<dbReference type="PANTHER" id="PTHR42917:SF2">
    <property type="entry name" value="2,4-DIENOYL-COA REDUCTASE [(2E)-ENOYL-COA-PRODUCING]"/>
    <property type="match status" value="1"/>
</dbReference>
<sequence length="704" mass="75288">MGRAWRSAHATPPLAVLPCAHSVRSNASRCGTRRNVVLCHLARSQNLSPHRVAPMYTALFSHGKIGSLTTRNRIIAAPLERNLCDRHGRPGLAFVESVRERASGGAGLLLPEAAFIHPAGRGSVFQLGVHDDTFLPDLRAVAAAAHESDAAIGMQINFAGRQAQSAINFRQPVSVSGRACPVFGLLDAPHTLTEPEIEEIVGHFGAAAARVKEAGFDLVELHGASGYLLGEFLSPLHNRRTDVFGGPFENRARFPLQVYEAVRRAVGPHFPVAYRLCVDEFHPEGITFDDVLRFALLLEERGLDLIDVAVGTYESRWKSVPMADSPAGVNVPIAARIRSAVTIPVSVSGRLNDPADAEAALSQGSADFVSISRALHADPEWPNKAFCGKDSEIRPCIACQYCADSRDVDHPSACSVNPRAARETLIPRARPRPGRPPVVAVVGGGLAGLQAAIRASERGCRVTLFETSHVLGGQLLLAGHLPLLHDFPAVIPPLERRLLTLGAEIVLNQRASPDIIRALEADAVIVAAGSQSFIPDVPGLRDTPFATIEDFDPQSVPGPAVILGGDEHAVGMALTIARAGIPVTLIEVGEQWGHSGGKRLGRRLVDELREMSHVVMMSRTTVELLDEEGLVIQTNGTRSMIKLPDFLVVAAGREARSWIADELALALPEIPMLRAGDVIKPGLMAEASLSGLLAADRLESFLAG</sequence>
<dbReference type="Gene3D" id="3.20.20.70">
    <property type="entry name" value="Aldolase class I"/>
    <property type="match status" value="1"/>
</dbReference>
<dbReference type="GO" id="GO:0010181">
    <property type="term" value="F:FMN binding"/>
    <property type="evidence" value="ECO:0007669"/>
    <property type="project" value="InterPro"/>
</dbReference>
<dbReference type="AlphaFoldDB" id="A0A090EV11"/>
<evidence type="ECO:0000256" key="8">
    <source>
        <dbReference type="ARBA" id="ARBA00023004"/>
    </source>
</evidence>
<dbReference type="InterPro" id="IPR013785">
    <property type="entry name" value="Aldolase_TIM"/>
</dbReference>
<evidence type="ECO:0000256" key="7">
    <source>
        <dbReference type="ARBA" id="ARBA00023002"/>
    </source>
</evidence>
<keyword evidence="4" id="KW-0285">Flavoprotein</keyword>
<keyword evidence="8" id="KW-0408">Iron</keyword>
<dbReference type="PANTHER" id="PTHR42917">
    <property type="entry name" value="2,4-DIENOYL-COA REDUCTASE"/>
    <property type="match status" value="1"/>
</dbReference>
<keyword evidence="6" id="KW-0479">Metal-binding</keyword>
<feature type="domain" description="FAD/NAD(P)-binding" evidence="11">
    <location>
        <begin position="439"/>
        <end position="667"/>
    </location>
</feature>
<comment type="similarity">
    <text evidence="3">In the N-terminal section; belongs to the NADH:flavin oxidoreductase/NADH oxidase family.</text>
</comment>
<dbReference type="InterPro" id="IPR001155">
    <property type="entry name" value="OxRdtase_FMN_N"/>
</dbReference>
<gene>
    <name evidence="12" type="ORF">MPLDJ20_20200</name>
</gene>
<name>A0A090EV11_MESPL</name>